<dbReference type="GO" id="GO:0008202">
    <property type="term" value="P:steroid metabolic process"/>
    <property type="evidence" value="ECO:0007669"/>
    <property type="project" value="TreeGrafter"/>
</dbReference>
<name>A0A3B4UDZ9_SERDU</name>
<comment type="similarity">
    <text evidence="1 3">Belongs to the short-chain dehydrogenases/reductases (SDR) family.</text>
</comment>
<dbReference type="InterPro" id="IPR002347">
    <property type="entry name" value="SDR_fam"/>
</dbReference>
<dbReference type="GO" id="GO:0016491">
    <property type="term" value="F:oxidoreductase activity"/>
    <property type="evidence" value="ECO:0007669"/>
    <property type="project" value="UniProtKB-KW"/>
</dbReference>
<dbReference type="Ensembl" id="ENSSDUT00000017195.1">
    <property type="protein sequence ID" value="ENSSDUP00000016889.1"/>
    <property type="gene ID" value="ENSSDUG00000012326.1"/>
</dbReference>
<evidence type="ECO:0000313" key="5">
    <source>
        <dbReference type="Ensembl" id="ENSSDUP00000016889.1"/>
    </source>
</evidence>
<evidence type="ECO:0000256" key="3">
    <source>
        <dbReference type="RuleBase" id="RU000363"/>
    </source>
</evidence>
<reference evidence="5" key="1">
    <citation type="submission" date="2025-08" db="UniProtKB">
        <authorList>
            <consortium name="Ensembl"/>
        </authorList>
    </citation>
    <scope>IDENTIFICATION</scope>
</reference>
<dbReference type="PRINTS" id="PR00081">
    <property type="entry name" value="GDHRDH"/>
</dbReference>
<evidence type="ECO:0000256" key="4">
    <source>
        <dbReference type="SAM" id="Phobius"/>
    </source>
</evidence>
<dbReference type="PRINTS" id="PR00080">
    <property type="entry name" value="SDRFAMILY"/>
</dbReference>
<protein>
    <submittedName>
        <fullName evidence="5">Zgc:113142</fullName>
    </submittedName>
</protein>
<evidence type="ECO:0000313" key="6">
    <source>
        <dbReference type="Proteomes" id="UP000261420"/>
    </source>
</evidence>
<feature type="transmembrane region" description="Helical" evidence="4">
    <location>
        <begin position="172"/>
        <end position="192"/>
    </location>
</feature>
<dbReference type="AlphaFoldDB" id="A0A3B4UDZ9"/>
<dbReference type="PANTHER" id="PTHR43313">
    <property type="entry name" value="SHORT-CHAIN DEHYDROGENASE/REDUCTASE FAMILY 9C"/>
    <property type="match status" value="1"/>
</dbReference>
<dbReference type="PANTHER" id="PTHR43313:SF43">
    <property type="entry name" value="D-BETA-HYDROXYBUTYRATE DEHYDROGENASE, MITOCHONDRIAL"/>
    <property type="match status" value="1"/>
</dbReference>
<sequence>MNTIFFIGQIIGIIPVSAILLFVLAKLFSRHCRSHMKDGYGYGVLITGCDSGFGHQLAQCLDHKGFVVFAGCLSPGGAGAQSLARQSSSNLKILKLDVTSDEDVERAKKMVQDNLPEKGLWAVVNNAGISDWAEIEWSTIEDFRNMVNVNLFGCIRTSITFLPLVRAAKGRMVYVSSIFAFFNCLNMGAYSVSKRGLEAFADCLRVEMASFGVKVSIIQPGNFGRATNILKMKTGLDIWEKLHKNRRQIFNRQYINLANEYFLSTCKTGFKDADMVIDALLHAVMSAQPKHRYLLVSVMDRFFFQLFPFLPTVLTDAVFSLSSMYAKRKEMLYAK</sequence>
<keyword evidence="4" id="KW-0472">Membrane</keyword>
<dbReference type="GeneTree" id="ENSGT00940000164908"/>
<feature type="transmembrane region" description="Helical" evidence="4">
    <location>
        <begin position="302"/>
        <end position="326"/>
    </location>
</feature>
<dbReference type="Gene3D" id="3.40.50.720">
    <property type="entry name" value="NAD(P)-binding Rossmann-like Domain"/>
    <property type="match status" value="1"/>
</dbReference>
<evidence type="ECO:0000256" key="2">
    <source>
        <dbReference type="ARBA" id="ARBA00023002"/>
    </source>
</evidence>
<reference evidence="5" key="2">
    <citation type="submission" date="2025-09" db="UniProtKB">
        <authorList>
            <consortium name="Ensembl"/>
        </authorList>
    </citation>
    <scope>IDENTIFICATION</scope>
</reference>
<keyword evidence="6" id="KW-1185">Reference proteome</keyword>
<keyword evidence="4" id="KW-1133">Transmembrane helix</keyword>
<organism evidence="5 6">
    <name type="scientific">Seriola dumerili</name>
    <name type="common">Greater amberjack</name>
    <name type="synonym">Caranx dumerili</name>
    <dbReference type="NCBI Taxonomy" id="41447"/>
    <lineage>
        <taxon>Eukaryota</taxon>
        <taxon>Metazoa</taxon>
        <taxon>Chordata</taxon>
        <taxon>Craniata</taxon>
        <taxon>Vertebrata</taxon>
        <taxon>Euteleostomi</taxon>
        <taxon>Actinopterygii</taxon>
        <taxon>Neopterygii</taxon>
        <taxon>Teleostei</taxon>
        <taxon>Neoteleostei</taxon>
        <taxon>Acanthomorphata</taxon>
        <taxon>Carangaria</taxon>
        <taxon>Carangiformes</taxon>
        <taxon>Carangidae</taxon>
        <taxon>Seriola</taxon>
    </lineage>
</organism>
<dbReference type="InterPro" id="IPR020904">
    <property type="entry name" value="Sc_DH/Rdtase_CS"/>
</dbReference>
<dbReference type="RefSeq" id="XP_022615440.1">
    <property type="nucleotide sequence ID" value="XM_022759719.1"/>
</dbReference>
<dbReference type="Proteomes" id="UP000261420">
    <property type="component" value="Unplaced"/>
</dbReference>
<keyword evidence="2" id="KW-0560">Oxidoreductase</keyword>
<accession>A0A3B4UDZ9</accession>
<dbReference type="PROSITE" id="PS00061">
    <property type="entry name" value="ADH_SHORT"/>
    <property type="match status" value="1"/>
</dbReference>
<evidence type="ECO:0000256" key="1">
    <source>
        <dbReference type="ARBA" id="ARBA00006484"/>
    </source>
</evidence>
<dbReference type="STRING" id="41447.ENSSDUP00000016889"/>
<dbReference type="SUPFAM" id="SSF51735">
    <property type="entry name" value="NAD(P)-binding Rossmann-fold domains"/>
    <property type="match status" value="1"/>
</dbReference>
<keyword evidence="4" id="KW-0812">Transmembrane</keyword>
<dbReference type="InterPro" id="IPR036291">
    <property type="entry name" value="NAD(P)-bd_dom_sf"/>
</dbReference>
<dbReference type="GeneID" id="111232276"/>
<dbReference type="OMA" id="RVEMACF"/>
<feature type="transmembrane region" description="Helical" evidence="4">
    <location>
        <begin position="6"/>
        <end position="28"/>
    </location>
</feature>
<dbReference type="KEGG" id="sdu:111232276"/>
<proteinExistence type="inferred from homology"/>
<dbReference type="Pfam" id="PF00106">
    <property type="entry name" value="adh_short"/>
    <property type="match status" value="1"/>
</dbReference>